<name>A0A4Z0R0B3_9FIRM</name>
<dbReference type="GO" id="GO:0016020">
    <property type="term" value="C:membrane"/>
    <property type="evidence" value="ECO:0007669"/>
    <property type="project" value="InterPro"/>
</dbReference>
<evidence type="ECO:0000256" key="1">
    <source>
        <dbReference type="ARBA" id="ARBA00022448"/>
    </source>
</evidence>
<keyword evidence="4" id="KW-0677">Repeat</keyword>
<gene>
    <name evidence="9" type="ORF">E4K67_27505</name>
</gene>
<dbReference type="Gene3D" id="1.10.1060.10">
    <property type="entry name" value="Alpha-helical ferredoxin"/>
    <property type="match status" value="1"/>
</dbReference>
<dbReference type="GO" id="GO:0046872">
    <property type="term" value="F:metal ion binding"/>
    <property type="evidence" value="ECO:0007669"/>
    <property type="project" value="UniProtKB-KW"/>
</dbReference>
<proteinExistence type="predicted"/>
<keyword evidence="10" id="KW-1185">Reference proteome</keyword>
<organism evidence="9 10">
    <name type="scientific">Desulfosporosinus fructosivorans</name>
    <dbReference type="NCBI Taxonomy" id="2018669"/>
    <lineage>
        <taxon>Bacteria</taxon>
        <taxon>Bacillati</taxon>
        <taxon>Bacillota</taxon>
        <taxon>Clostridia</taxon>
        <taxon>Eubacteriales</taxon>
        <taxon>Desulfitobacteriaceae</taxon>
        <taxon>Desulfosporosinus</taxon>
    </lineage>
</organism>
<dbReference type="Pfam" id="PF01512">
    <property type="entry name" value="Complex1_51K"/>
    <property type="match status" value="1"/>
</dbReference>
<evidence type="ECO:0000313" key="10">
    <source>
        <dbReference type="Proteomes" id="UP000298460"/>
    </source>
</evidence>
<dbReference type="GO" id="GO:0051539">
    <property type="term" value="F:4 iron, 4 sulfur cluster binding"/>
    <property type="evidence" value="ECO:0007669"/>
    <property type="project" value="UniProtKB-KW"/>
</dbReference>
<keyword evidence="5" id="KW-0249">Electron transport</keyword>
<dbReference type="Gene3D" id="3.10.20.600">
    <property type="match status" value="1"/>
</dbReference>
<evidence type="ECO:0000256" key="7">
    <source>
        <dbReference type="ARBA" id="ARBA00023014"/>
    </source>
</evidence>
<dbReference type="PIRSF" id="PIRSF036408">
    <property type="entry name" value="PduS_prd"/>
    <property type="match status" value="1"/>
</dbReference>
<keyword evidence="7" id="KW-0411">Iron-sulfur</keyword>
<dbReference type="InterPro" id="IPR037225">
    <property type="entry name" value="Nuo51_FMN-bd_sf"/>
</dbReference>
<dbReference type="OrthoDB" id="9767754at2"/>
<evidence type="ECO:0000256" key="2">
    <source>
        <dbReference type="ARBA" id="ARBA00022485"/>
    </source>
</evidence>
<dbReference type="InterPro" id="IPR026902">
    <property type="entry name" value="RnfC_N"/>
</dbReference>
<dbReference type="AlphaFoldDB" id="A0A4Z0R0B3"/>
<dbReference type="InterPro" id="IPR010208">
    <property type="entry name" value="Ion_transpt_RnfC/RsxC"/>
</dbReference>
<evidence type="ECO:0000256" key="5">
    <source>
        <dbReference type="ARBA" id="ARBA00022982"/>
    </source>
</evidence>
<evidence type="ECO:0000313" key="9">
    <source>
        <dbReference type="EMBL" id="TGE35056.1"/>
    </source>
</evidence>
<dbReference type="PANTHER" id="PTHR43034:SF2">
    <property type="entry name" value="ION-TRANSLOCATING OXIDOREDUCTASE COMPLEX SUBUNIT C"/>
    <property type="match status" value="1"/>
</dbReference>
<reference evidence="9 10" key="1">
    <citation type="submission" date="2019-03" db="EMBL/GenBank/DDBJ databases">
        <title>Draft Genome Sequence of Desulfosporosinus fructosivorans Strain 63.6F, Isolated from Marine Sediment in the Baltic Sea.</title>
        <authorList>
            <person name="Hausmann B."/>
            <person name="Vandieken V."/>
            <person name="Pjevac P."/>
            <person name="Schreck K."/>
            <person name="Herbold C.W."/>
            <person name="Loy A."/>
        </authorList>
    </citation>
    <scope>NUCLEOTIDE SEQUENCE [LARGE SCALE GENOMIC DNA]</scope>
    <source>
        <strain evidence="9 10">63.6F</strain>
    </source>
</reference>
<evidence type="ECO:0000256" key="4">
    <source>
        <dbReference type="ARBA" id="ARBA00022737"/>
    </source>
</evidence>
<dbReference type="PROSITE" id="PS51379">
    <property type="entry name" value="4FE4S_FER_2"/>
    <property type="match status" value="1"/>
</dbReference>
<evidence type="ECO:0000259" key="8">
    <source>
        <dbReference type="PROSITE" id="PS51379"/>
    </source>
</evidence>
<evidence type="ECO:0000256" key="3">
    <source>
        <dbReference type="ARBA" id="ARBA00022723"/>
    </source>
</evidence>
<dbReference type="InterPro" id="IPR011538">
    <property type="entry name" value="Nuo51_FMN-bd"/>
</dbReference>
<dbReference type="Proteomes" id="UP000298460">
    <property type="component" value="Unassembled WGS sequence"/>
</dbReference>
<dbReference type="RefSeq" id="WP_135552646.1">
    <property type="nucleotide sequence ID" value="NZ_SPQQ01000021.1"/>
</dbReference>
<dbReference type="GO" id="GO:0009055">
    <property type="term" value="F:electron transfer activity"/>
    <property type="evidence" value="ECO:0007669"/>
    <property type="project" value="InterPro"/>
</dbReference>
<dbReference type="InterPro" id="IPR017896">
    <property type="entry name" value="4Fe4S_Fe-S-bd"/>
</dbReference>
<evidence type="ECO:0000256" key="6">
    <source>
        <dbReference type="ARBA" id="ARBA00023004"/>
    </source>
</evidence>
<dbReference type="PANTHER" id="PTHR43034">
    <property type="entry name" value="ION-TRANSLOCATING OXIDOREDUCTASE COMPLEX SUBUNIT C"/>
    <property type="match status" value="1"/>
</dbReference>
<feature type="domain" description="4Fe-4S ferredoxin-type" evidence="8">
    <location>
        <begin position="300"/>
        <end position="331"/>
    </location>
</feature>
<dbReference type="Pfam" id="PF13534">
    <property type="entry name" value="Fer4_17"/>
    <property type="match status" value="1"/>
</dbReference>
<dbReference type="InterPro" id="IPR017054">
    <property type="entry name" value="PduS"/>
</dbReference>
<protein>
    <submittedName>
        <fullName evidence="9">Electron transport complex protein RnfC</fullName>
    </submittedName>
</protein>
<keyword evidence="3" id="KW-0479">Metal-binding</keyword>
<dbReference type="InterPro" id="IPR019554">
    <property type="entry name" value="Soluble_ligand-bd"/>
</dbReference>
<keyword evidence="1" id="KW-0813">Transport</keyword>
<keyword evidence="6" id="KW-0408">Iron</keyword>
<dbReference type="SUPFAM" id="SSF142984">
    <property type="entry name" value="Nqo1 middle domain-like"/>
    <property type="match status" value="1"/>
</dbReference>
<comment type="caution">
    <text evidence="9">The sequence shown here is derived from an EMBL/GenBank/DDBJ whole genome shotgun (WGS) entry which is preliminary data.</text>
</comment>
<accession>A0A4Z0R0B3</accession>
<dbReference type="SUPFAM" id="SSF142019">
    <property type="entry name" value="Nqo1 FMN-binding domain-like"/>
    <property type="match status" value="1"/>
</dbReference>
<dbReference type="EMBL" id="SPQQ01000021">
    <property type="protein sequence ID" value="TGE35056.1"/>
    <property type="molecule type" value="Genomic_DNA"/>
</dbReference>
<dbReference type="Pfam" id="PF13375">
    <property type="entry name" value="RnfC_N"/>
    <property type="match status" value="1"/>
</dbReference>
<dbReference type="InterPro" id="IPR009051">
    <property type="entry name" value="Helical_ferredxn"/>
</dbReference>
<sequence length="456" mass="48735">MNDVNENHELIHEISAEQISTLVRNAGVVGAGGAGFPTHVKFAAQAEIVIVNGAECEPLLKTDQQLVALYPEQLIKGLSLAMEATGAKQGIIALKAKYKEAITALEPYLREHQQISIMPDIYPAGDEVITIWLTTGRRVPPGGIPLNIGVVVNNVQTLINVAKAYDGEPVTTRTLTVTGAVKKPSTVTVPIGTSLREVLDLAGGGRSEDLVYINGGPMMGSVITDLSDPVTKTTGGLIALPKDHLLIERKGKSLETILRIAKTVCEQCCFCTELCPRHMIGHELSPHLLIRAVNYKNLGKASMLTSALTCSECGVCEAYACPVGISPLRVNQALKAELRAKGLKYQGELGNVDPMAKHRLIPTTRLMDRLNLRSLYSEAPLSLESYIPDEVTLKLQQHIGAPAETKVKVGDVVRHGQIVGEIPEGALGARVHASIDGTVMKVTPQTITIGRGGGAK</sequence>
<dbReference type="Gene3D" id="3.40.50.11540">
    <property type="entry name" value="NADH-ubiquinone oxidoreductase 51kDa subunit"/>
    <property type="match status" value="1"/>
</dbReference>
<dbReference type="Pfam" id="PF10531">
    <property type="entry name" value="SLBB"/>
    <property type="match status" value="1"/>
</dbReference>
<dbReference type="SUPFAM" id="SSF46548">
    <property type="entry name" value="alpha-helical ferredoxin"/>
    <property type="match status" value="1"/>
</dbReference>
<keyword evidence="2" id="KW-0004">4Fe-4S</keyword>